<feature type="binding site" evidence="2">
    <location>
        <position position="6"/>
    </location>
    <ligand>
        <name>Fe cation</name>
        <dbReference type="ChEBI" id="CHEBI:24875"/>
    </ligand>
</feature>
<dbReference type="PANTHER" id="PTHR13903:SF8">
    <property type="entry name" value="PIRIN"/>
    <property type="match status" value="1"/>
</dbReference>
<comment type="similarity">
    <text evidence="1 3">Belongs to the pirin family.</text>
</comment>
<comment type="caution">
    <text evidence="5">The sequence shown here is derived from an EMBL/GenBank/DDBJ whole genome shotgun (WGS) entry which is preliminary data.</text>
</comment>
<feature type="binding site" evidence="2">
    <location>
        <position position="48"/>
    </location>
    <ligand>
        <name>Fe cation</name>
        <dbReference type="ChEBI" id="CHEBI:24875"/>
    </ligand>
</feature>
<protein>
    <recommendedName>
        <fullName evidence="4">Pirin N-terminal domain-containing protein</fullName>
    </recommendedName>
</protein>
<keyword evidence="2" id="KW-0479">Metal-binding</keyword>
<sequence>MPLHPHSGVATVTVPIEGGLRYNDPDNGTGTLGYGGVEWMRAGGGVWHGKELSPADVPRITGFQLWLALPAELENSPPVSRYIETEHIPQVGPARVILGTYEGVSAPVPAPAGVNYLLVTLGPGERWRYQPPAGHRVGWLALAKGSLDADTSIEEGEIVVFEPGEAPINVVNSGAKEATFVLGSAIPHPYPLHLGSYSVHTSAAALKAGESHIVELWKKLKQEGDRQTSSGTIPVYR</sequence>
<organism evidence="5 6">
    <name type="scientific">Serratia marcescens</name>
    <dbReference type="NCBI Taxonomy" id="615"/>
    <lineage>
        <taxon>Bacteria</taxon>
        <taxon>Pseudomonadati</taxon>
        <taxon>Pseudomonadota</taxon>
        <taxon>Gammaproteobacteria</taxon>
        <taxon>Enterobacterales</taxon>
        <taxon>Yersiniaceae</taxon>
        <taxon>Serratia</taxon>
    </lineage>
</organism>
<dbReference type="RefSeq" id="WP_073534032.1">
    <property type="nucleotide sequence ID" value="NZ_MJAO01000025.1"/>
</dbReference>
<feature type="domain" description="Pirin N-terminal" evidence="4">
    <location>
        <begin position="2"/>
        <end position="67"/>
    </location>
</feature>
<gene>
    <name evidence="5" type="ORF">BHU62_19955</name>
</gene>
<dbReference type="Gene3D" id="2.60.120.10">
    <property type="entry name" value="Jelly Rolls"/>
    <property type="match status" value="1"/>
</dbReference>
<accession>A0A1Q4NVK4</accession>
<dbReference type="InterPro" id="IPR011051">
    <property type="entry name" value="RmlC_Cupin_sf"/>
</dbReference>
<evidence type="ECO:0000256" key="2">
    <source>
        <dbReference type="PIRSR" id="PIRSR006232-1"/>
    </source>
</evidence>
<dbReference type="InterPro" id="IPR012093">
    <property type="entry name" value="Pirin"/>
</dbReference>
<proteinExistence type="inferred from homology"/>
<dbReference type="InterPro" id="IPR003829">
    <property type="entry name" value="Pirin_N_dom"/>
</dbReference>
<feature type="binding site" evidence="2">
    <location>
        <position position="51"/>
    </location>
    <ligand>
        <name>Fe cation</name>
        <dbReference type="ChEBI" id="CHEBI:24875"/>
    </ligand>
</feature>
<evidence type="ECO:0000256" key="1">
    <source>
        <dbReference type="ARBA" id="ARBA00008416"/>
    </source>
</evidence>
<dbReference type="Proteomes" id="UP000185770">
    <property type="component" value="Unassembled WGS sequence"/>
</dbReference>
<dbReference type="GO" id="GO:0046872">
    <property type="term" value="F:metal ion binding"/>
    <property type="evidence" value="ECO:0007669"/>
    <property type="project" value="UniProtKB-KW"/>
</dbReference>
<dbReference type="OrthoDB" id="321327at2"/>
<keyword evidence="2" id="KW-0408">Iron</keyword>
<name>A0A1Q4NVK4_SERMA</name>
<dbReference type="InterPro" id="IPR014710">
    <property type="entry name" value="RmlC-like_jellyroll"/>
</dbReference>
<dbReference type="PIRSF" id="PIRSF006232">
    <property type="entry name" value="Pirin"/>
    <property type="match status" value="1"/>
</dbReference>
<reference evidence="5 6" key="1">
    <citation type="submission" date="2016-09" db="EMBL/GenBank/DDBJ databases">
        <title>Serratia marcescens MSU-97 and epiphytic antimycotic-producing bacteria.</title>
        <authorList>
            <person name="Matilla M.A."/>
        </authorList>
    </citation>
    <scope>NUCLEOTIDE SEQUENCE [LARGE SCALE GENOMIC DNA]</scope>
    <source>
        <strain evidence="5 6">MSU-97</strain>
    </source>
</reference>
<dbReference type="AlphaFoldDB" id="A0A1Q4NVK4"/>
<comment type="cofactor">
    <cofactor evidence="2">
        <name>Fe cation</name>
        <dbReference type="ChEBI" id="CHEBI:24875"/>
    </cofactor>
    <text evidence="2">Binds 1 Fe cation per subunit.</text>
</comment>
<evidence type="ECO:0000259" key="4">
    <source>
        <dbReference type="Pfam" id="PF02678"/>
    </source>
</evidence>
<dbReference type="EMBL" id="MJAO01000025">
    <property type="protein sequence ID" value="OKB64908.1"/>
    <property type="molecule type" value="Genomic_DNA"/>
</dbReference>
<feature type="binding site" evidence="2">
    <location>
        <position position="4"/>
    </location>
    <ligand>
        <name>Fe cation</name>
        <dbReference type="ChEBI" id="CHEBI:24875"/>
    </ligand>
</feature>
<evidence type="ECO:0000313" key="5">
    <source>
        <dbReference type="EMBL" id="OKB64908.1"/>
    </source>
</evidence>
<dbReference type="Pfam" id="PF02678">
    <property type="entry name" value="Pirin"/>
    <property type="match status" value="1"/>
</dbReference>
<dbReference type="PANTHER" id="PTHR13903">
    <property type="entry name" value="PIRIN-RELATED"/>
    <property type="match status" value="1"/>
</dbReference>
<evidence type="ECO:0000313" key="6">
    <source>
        <dbReference type="Proteomes" id="UP000185770"/>
    </source>
</evidence>
<evidence type="ECO:0000256" key="3">
    <source>
        <dbReference type="RuleBase" id="RU003457"/>
    </source>
</evidence>
<dbReference type="SUPFAM" id="SSF51182">
    <property type="entry name" value="RmlC-like cupins"/>
    <property type="match status" value="1"/>
</dbReference>